<dbReference type="SMART" id="SM00249">
    <property type="entry name" value="PHD"/>
    <property type="match status" value="1"/>
</dbReference>
<dbReference type="KEGG" id="tps:THAPSDRAFT_5262"/>
<reference evidence="6 7" key="2">
    <citation type="journal article" date="2008" name="Nature">
        <title>The Phaeodactylum genome reveals the evolutionary history of diatom genomes.</title>
        <authorList>
            <person name="Bowler C."/>
            <person name="Allen A.E."/>
            <person name="Badger J.H."/>
            <person name="Grimwood J."/>
            <person name="Jabbari K."/>
            <person name="Kuo A."/>
            <person name="Maheswari U."/>
            <person name="Martens C."/>
            <person name="Maumus F."/>
            <person name="Otillar R.P."/>
            <person name="Rayko E."/>
            <person name="Salamov A."/>
            <person name="Vandepoele K."/>
            <person name="Beszteri B."/>
            <person name="Gruber A."/>
            <person name="Heijde M."/>
            <person name="Katinka M."/>
            <person name="Mock T."/>
            <person name="Valentin K."/>
            <person name="Verret F."/>
            <person name="Berges J.A."/>
            <person name="Brownlee C."/>
            <person name="Cadoret J.P."/>
            <person name="Chiovitti A."/>
            <person name="Choi C.J."/>
            <person name="Coesel S."/>
            <person name="De Martino A."/>
            <person name="Detter J.C."/>
            <person name="Durkin C."/>
            <person name="Falciatore A."/>
            <person name="Fournet J."/>
            <person name="Haruta M."/>
            <person name="Huysman M.J."/>
            <person name="Jenkins B.D."/>
            <person name="Jiroutova K."/>
            <person name="Jorgensen R.E."/>
            <person name="Joubert Y."/>
            <person name="Kaplan A."/>
            <person name="Kroger N."/>
            <person name="Kroth P.G."/>
            <person name="La Roche J."/>
            <person name="Lindquist E."/>
            <person name="Lommer M."/>
            <person name="Martin-Jezequel V."/>
            <person name="Lopez P.J."/>
            <person name="Lucas S."/>
            <person name="Mangogna M."/>
            <person name="McGinnis K."/>
            <person name="Medlin L.K."/>
            <person name="Montsant A."/>
            <person name="Oudot-Le Secq M.P."/>
            <person name="Napoli C."/>
            <person name="Obornik M."/>
            <person name="Parker M.S."/>
            <person name="Petit J.L."/>
            <person name="Porcel B.M."/>
            <person name="Poulsen N."/>
            <person name="Robison M."/>
            <person name="Rychlewski L."/>
            <person name="Rynearson T.A."/>
            <person name="Schmutz J."/>
            <person name="Shapiro H."/>
            <person name="Siaut M."/>
            <person name="Stanley M."/>
            <person name="Sussman M.R."/>
            <person name="Taylor A.R."/>
            <person name="Vardi A."/>
            <person name="von Dassow P."/>
            <person name="Vyverman W."/>
            <person name="Willis A."/>
            <person name="Wyrwicz L.S."/>
            <person name="Rokhsar D.S."/>
            <person name="Weissenbach J."/>
            <person name="Armbrust E.V."/>
            <person name="Green B.R."/>
            <person name="Van de Peer Y."/>
            <person name="Grigoriev I.V."/>
        </authorList>
    </citation>
    <scope>NUCLEOTIDE SEQUENCE [LARGE SCALE GENOMIC DNA]</scope>
    <source>
        <strain evidence="6 7">CCMP1335</strain>
    </source>
</reference>
<dbReference type="GO" id="GO:0008270">
    <property type="term" value="F:zinc ion binding"/>
    <property type="evidence" value="ECO:0007669"/>
    <property type="project" value="UniProtKB-KW"/>
</dbReference>
<keyword evidence="2" id="KW-0863">Zinc-finger</keyword>
<dbReference type="CDD" id="cd20401">
    <property type="entry name" value="Tudor_AtPTM-like"/>
    <property type="match status" value="1"/>
</dbReference>
<proteinExistence type="predicted"/>
<dbReference type="EMBL" id="CM000642">
    <property type="protein sequence ID" value="EED92370.1"/>
    <property type="molecule type" value="Genomic_DNA"/>
</dbReference>
<feature type="compositionally biased region" description="Acidic residues" evidence="4">
    <location>
        <begin position="431"/>
        <end position="441"/>
    </location>
</feature>
<dbReference type="RefSeq" id="XP_002290618.1">
    <property type="nucleotide sequence ID" value="XM_002290582.1"/>
</dbReference>
<dbReference type="AlphaFoldDB" id="B8C2F1"/>
<evidence type="ECO:0000256" key="1">
    <source>
        <dbReference type="ARBA" id="ARBA00022723"/>
    </source>
</evidence>
<keyword evidence="1" id="KW-0479">Metal-binding</keyword>
<keyword evidence="3" id="KW-0862">Zinc</keyword>
<evidence type="ECO:0000313" key="6">
    <source>
        <dbReference type="EMBL" id="EED92370.1"/>
    </source>
</evidence>
<reference evidence="6 7" key="1">
    <citation type="journal article" date="2004" name="Science">
        <title>The genome of the diatom Thalassiosira pseudonana: ecology, evolution, and metabolism.</title>
        <authorList>
            <person name="Armbrust E.V."/>
            <person name="Berges J.A."/>
            <person name="Bowler C."/>
            <person name="Green B.R."/>
            <person name="Martinez D."/>
            <person name="Putnam N.H."/>
            <person name="Zhou S."/>
            <person name="Allen A.E."/>
            <person name="Apt K.E."/>
            <person name="Bechner M."/>
            <person name="Brzezinski M.A."/>
            <person name="Chaal B.K."/>
            <person name="Chiovitti A."/>
            <person name="Davis A.K."/>
            <person name="Demarest M.S."/>
            <person name="Detter J.C."/>
            <person name="Glavina T."/>
            <person name="Goodstein D."/>
            <person name="Hadi M.Z."/>
            <person name="Hellsten U."/>
            <person name="Hildebrand M."/>
            <person name="Jenkins B.D."/>
            <person name="Jurka J."/>
            <person name="Kapitonov V.V."/>
            <person name="Kroger N."/>
            <person name="Lau W.W."/>
            <person name="Lane T.W."/>
            <person name="Larimer F.W."/>
            <person name="Lippmeier J.C."/>
            <person name="Lucas S."/>
            <person name="Medina M."/>
            <person name="Montsant A."/>
            <person name="Obornik M."/>
            <person name="Parker M.S."/>
            <person name="Palenik B."/>
            <person name="Pazour G.J."/>
            <person name="Richardson P.M."/>
            <person name="Rynearson T.A."/>
            <person name="Saito M.A."/>
            <person name="Schwartz D.C."/>
            <person name="Thamatrakoln K."/>
            <person name="Valentin K."/>
            <person name="Vardi A."/>
            <person name="Wilkerson F.P."/>
            <person name="Rokhsar D.S."/>
        </authorList>
    </citation>
    <scope>NUCLEOTIDE SEQUENCE [LARGE SCALE GENOMIC DNA]</scope>
    <source>
        <strain evidence="6 7">CCMP1335</strain>
    </source>
</reference>
<protein>
    <recommendedName>
        <fullName evidence="5">Phorbol-ester/DAG-type domain-containing protein</fullName>
    </recommendedName>
</protein>
<dbReference type="Gene3D" id="3.30.40.10">
    <property type="entry name" value="Zinc/RING finger domain, C3HC4 (zinc finger)"/>
    <property type="match status" value="1"/>
</dbReference>
<feature type="domain" description="Phorbol-ester/DAG-type" evidence="5">
    <location>
        <begin position="1"/>
        <end position="52"/>
    </location>
</feature>
<dbReference type="PANTHER" id="PTHR37384:SF1">
    <property type="entry name" value="OS01G0835600 PROTEIN"/>
    <property type="match status" value="1"/>
</dbReference>
<dbReference type="SUPFAM" id="SSF57903">
    <property type="entry name" value="FYVE/PHD zinc finger"/>
    <property type="match status" value="1"/>
</dbReference>
<evidence type="ECO:0000256" key="4">
    <source>
        <dbReference type="SAM" id="MobiDB-lite"/>
    </source>
</evidence>
<sequence length="441" mass="48872">MATIINGKCDMCGKADGVGGHKLLKCTDCGVLVHELCYAKAPSTNSKDPFTCHACKAIGKEIEVNIPSKVGGCGEDMGKKREIMIQQTRPVECVLCSVKSGMHAMHPLYDTHGPEGRQLVLPARGVGFKRKEKRLAWVHSLCAQFICSFASTGGCVYGCFDDGAFEGDDEEDSEDEDSGKTVVQKYEIGTVVQKQFDEGLFTGKVIAFLSPYYTVKYEDDDEEDLTTKELEELIGIDGTSPPTKKQRLSHCASSQEEDNADGLVSTKWFCIAKTKKHSKMIFESRQLKCAICKADDTHSLRIPVQCAAYDKYEFHEFRKAHPKIGDRTTPVCTVAIHVGCANWQDSYARYKGKRLKMCYYYPGQTPNFEEGRYLAPVSNCFCRSHAQQVMDYRGKVAAGEDTLSDDSDTKAEKQAAEIAAKKQKNLHIEESSDEESDVASV</sequence>
<evidence type="ECO:0000313" key="7">
    <source>
        <dbReference type="Proteomes" id="UP000001449"/>
    </source>
</evidence>
<dbReference type="InterPro" id="IPR047365">
    <property type="entry name" value="Tudor_AtPTM-like"/>
</dbReference>
<dbReference type="InterPro" id="IPR001965">
    <property type="entry name" value="Znf_PHD"/>
</dbReference>
<evidence type="ECO:0000259" key="5">
    <source>
        <dbReference type="PROSITE" id="PS50081"/>
    </source>
</evidence>
<dbReference type="PaxDb" id="35128-Thaps5262"/>
<feature type="region of interest" description="Disordered" evidence="4">
    <location>
        <begin position="400"/>
        <end position="441"/>
    </location>
</feature>
<evidence type="ECO:0000256" key="3">
    <source>
        <dbReference type="ARBA" id="ARBA00022833"/>
    </source>
</evidence>
<dbReference type="InterPro" id="IPR002219">
    <property type="entry name" value="PKC_DAG/PE"/>
</dbReference>
<dbReference type="Pfam" id="PF21743">
    <property type="entry name" value="PTM_DIR17_Tudor"/>
    <property type="match status" value="1"/>
</dbReference>
<name>B8C2F1_THAPS</name>
<dbReference type="GeneID" id="7446431"/>
<dbReference type="HOGENOM" id="CLU_621878_0_0_1"/>
<dbReference type="eggNOG" id="ENOG502SS24">
    <property type="taxonomic scope" value="Eukaryota"/>
</dbReference>
<evidence type="ECO:0000256" key="2">
    <source>
        <dbReference type="ARBA" id="ARBA00022771"/>
    </source>
</evidence>
<dbReference type="InParanoid" id="B8C2F1"/>
<dbReference type="Proteomes" id="UP000001449">
    <property type="component" value="Chromosome 5"/>
</dbReference>
<organism evidence="6 7">
    <name type="scientific">Thalassiosira pseudonana</name>
    <name type="common">Marine diatom</name>
    <name type="synonym">Cyclotella nana</name>
    <dbReference type="NCBI Taxonomy" id="35128"/>
    <lineage>
        <taxon>Eukaryota</taxon>
        <taxon>Sar</taxon>
        <taxon>Stramenopiles</taxon>
        <taxon>Ochrophyta</taxon>
        <taxon>Bacillariophyta</taxon>
        <taxon>Coscinodiscophyceae</taxon>
        <taxon>Thalassiosirophycidae</taxon>
        <taxon>Thalassiosirales</taxon>
        <taxon>Thalassiosiraceae</taxon>
        <taxon>Thalassiosira</taxon>
    </lineage>
</organism>
<dbReference type="InterPro" id="IPR019786">
    <property type="entry name" value="Zinc_finger_PHD-type_CS"/>
</dbReference>
<gene>
    <name evidence="6" type="ORF">THAPSDRAFT_5262</name>
</gene>
<accession>B8C2F1</accession>
<dbReference type="PROSITE" id="PS01359">
    <property type="entry name" value="ZF_PHD_1"/>
    <property type="match status" value="1"/>
</dbReference>
<dbReference type="PANTHER" id="PTHR37384">
    <property type="entry name" value="OS01G0835600 PROTEIN"/>
    <property type="match status" value="1"/>
</dbReference>
<dbReference type="InterPro" id="IPR013083">
    <property type="entry name" value="Znf_RING/FYVE/PHD"/>
</dbReference>
<dbReference type="PROSITE" id="PS50081">
    <property type="entry name" value="ZF_DAG_PE_2"/>
    <property type="match status" value="1"/>
</dbReference>
<keyword evidence="7" id="KW-1185">Reference proteome</keyword>
<dbReference type="InterPro" id="IPR011011">
    <property type="entry name" value="Znf_FYVE_PHD"/>
</dbReference>